<evidence type="ECO:0000256" key="2">
    <source>
        <dbReference type="SAM" id="SignalP"/>
    </source>
</evidence>
<keyword evidence="4" id="KW-1185">Reference proteome</keyword>
<gene>
    <name evidence="3" type="ORF">JL106_07595</name>
</gene>
<feature type="signal peptide" evidence="2">
    <location>
        <begin position="1"/>
        <end position="32"/>
    </location>
</feature>
<comment type="caution">
    <text evidence="3">The sequence shown here is derived from an EMBL/GenBank/DDBJ whole genome shotgun (WGS) entry which is preliminary data.</text>
</comment>
<dbReference type="EMBL" id="JAERWK010000010">
    <property type="protein sequence ID" value="MBM9467146.1"/>
    <property type="molecule type" value="Genomic_DNA"/>
</dbReference>
<sequence>MSRAARRRLSGRTAAVLAAASCLLGVTVACSSAVGGSAQPVPAAMGTAGSSPSGTTAGTLSPTTTARGTELTIDETETVIIPDPSDPASTLAVPTDLTLPTLPTDLSVPTDLDLPTDLTLPTELTGLEDLPGWDEDCATVATAYAALGLGLLQPYLDPDTPFDGAELRSAVEPLLESVPSELVPDVQVLLGALDAANGTSGAEALAIVDDPAVTQALTNLETWVDTTCGG</sequence>
<dbReference type="RefSeq" id="WP_205260111.1">
    <property type="nucleotide sequence ID" value="NZ_JAERWK010000010.1"/>
</dbReference>
<accession>A0A938Y6W9</accession>
<organism evidence="3 4">
    <name type="scientific">Nakamurella leprariae</name>
    <dbReference type="NCBI Taxonomy" id="2803911"/>
    <lineage>
        <taxon>Bacteria</taxon>
        <taxon>Bacillati</taxon>
        <taxon>Actinomycetota</taxon>
        <taxon>Actinomycetes</taxon>
        <taxon>Nakamurellales</taxon>
        <taxon>Nakamurellaceae</taxon>
        <taxon>Nakamurella</taxon>
    </lineage>
</organism>
<name>A0A938Y6W9_9ACTN</name>
<dbReference type="PROSITE" id="PS51257">
    <property type="entry name" value="PROKAR_LIPOPROTEIN"/>
    <property type="match status" value="1"/>
</dbReference>
<reference evidence="3" key="1">
    <citation type="submission" date="2021-01" db="EMBL/GenBank/DDBJ databases">
        <title>YIM 132084 draft genome.</title>
        <authorList>
            <person name="An D."/>
        </authorList>
    </citation>
    <scope>NUCLEOTIDE SEQUENCE</scope>
    <source>
        <strain evidence="3">YIM 132084</strain>
    </source>
</reference>
<dbReference type="Proteomes" id="UP000663792">
    <property type="component" value="Unassembled WGS sequence"/>
</dbReference>
<evidence type="ECO:0000256" key="1">
    <source>
        <dbReference type="SAM" id="MobiDB-lite"/>
    </source>
</evidence>
<evidence type="ECO:0000313" key="3">
    <source>
        <dbReference type="EMBL" id="MBM9467146.1"/>
    </source>
</evidence>
<feature type="region of interest" description="Disordered" evidence="1">
    <location>
        <begin position="40"/>
        <end position="64"/>
    </location>
</feature>
<keyword evidence="2" id="KW-0732">Signal</keyword>
<dbReference type="AlphaFoldDB" id="A0A938Y6W9"/>
<feature type="chain" id="PRO_5039431413" evidence="2">
    <location>
        <begin position="33"/>
        <end position="230"/>
    </location>
</feature>
<proteinExistence type="predicted"/>
<evidence type="ECO:0000313" key="4">
    <source>
        <dbReference type="Proteomes" id="UP000663792"/>
    </source>
</evidence>
<feature type="compositionally biased region" description="Low complexity" evidence="1">
    <location>
        <begin position="42"/>
        <end position="64"/>
    </location>
</feature>
<protein>
    <submittedName>
        <fullName evidence="3">Uncharacterized protein</fullName>
    </submittedName>
</protein>